<protein>
    <submittedName>
        <fullName evidence="3">Intradiol ring-cleavage dioxygenase</fullName>
    </submittedName>
</protein>
<dbReference type="PANTHER" id="PTHR34315">
    <property type="match status" value="1"/>
</dbReference>
<evidence type="ECO:0000313" key="3">
    <source>
        <dbReference type="EMBL" id="URF07370.1"/>
    </source>
</evidence>
<evidence type="ECO:0000256" key="1">
    <source>
        <dbReference type="SAM" id="MobiDB-lite"/>
    </source>
</evidence>
<dbReference type="Proteomes" id="UP001056132">
    <property type="component" value="Chromosome 2"/>
</dbReference>
<keyword evidence="3" id="KW-0560">Oxidoreductase</keyword>
<dbReference type="PANTHER" id="PTHR34315:SF1">
    <property type="entry name" value="INTRADIOL RING-CLEAVAGE DIOXYGENASES DOMAIN-CONTAINING PROTEIN-RELATED"/>
    <property type="match status" value="1"/>
</dbReference>
<dbReference type="CDD" id="cd03457">
    <property type="entry name" value="intradiol_dioxygenase_like"/>
    <property type="match status" value="1"/>
</dbReference>
<dbReference type="GO" id="GO:0016702">
    <property type="term" value="F:oxidoreductase activity, acting on single donors with incorporation of molecular oxygen, incorporation of two atoms of oxygen"/>
    <property type="evidence" value="ECO:0007669"/>
    <property type="project" value="InterPro"/>
</dbReference>
<reference evidence="3" key="1">
    <citation type="journal article" date="2022" name="Microbiol. Resour. Announc.">
        <title>Genome Sequence of Cupriavidus campinensis Strain G5, a Member of a Bacterial Consortium Capable of Polyethylene Degradation.</title>
        <authorList>
            <person name="Schneider B."/>
            <person name="Pfeiffer F."/>
            <person name="Dyall-Smith M."/>
            <person name="Kunte H.J."/>
        </authorList>
    </citation>
    <scope>NUCLEOTIDE SEQUENCE</scope>
    <source>
        <strain evidence="3">G5</strain>
    </source>
</reference>
<dbReference type="PROSITE" id="PS51318">
    <property type="entry name" value="TAT"/>
    <property type="match status" value="1"/>
</dbReference>
<evidence type="ECO:0000259" key="2">
    <source>
        <dbReference type="Pfam" id="PF00775"/>
    </source>
</evidence>
<feature type="compositionally biased region" description="Low complexity" evidence="1">
    <location>
        <begin position="281"/>
        <end position="303"/>
    </location>
</feature>
<name>A0AAE9I6G6_9BURK</name>
<dbReference type="AlphaFoldDB" id="A0AAE9I6G6"/>
<feature type="region of interest" description="Disordered" evidence="1">
    <location>
        <begin position="249"/>
        <end position="303"/>
    </location>
</feature>
<dbReference type="Gene3D" id="2.60.130.10">
    <property type="entry name" value="Aromatic compound dioxygenase"/>
    <property type="match status" value="1"/>
</dbReference>
<sequence>MPDSPASPPSTASIPRRRHLLALGLGSAGLTALARVAPAAEPRPATAATLPLTAQTTEGPYYFDAGKIRQDITEGQPGVPLEVRFTVVDVQGRPLAGQRVDLWHCNAAGVYSGYDGQRDGQRDGQHDDKGQRISTRGQTFLRGSQPVGADGVAMFRTIYPGWYAGRATHLHMKVLDPAGRAHLTTQCFLPDALNEYLYSQLPAYRRRQVRGTLNSNDGIALMAGETVLGAVREAHDRYVATLTLVVDPAGTAPREGFSDHPPPGPPPMSRDGRRPPPPPGQGEQAAPAAGSARAAALIPGVRL</sequence>
<reference evidence="3" key="2">
    <citation type="submission" date="2022-05" db="EMBL/GenBank/DDBJ databases">
        <authorList>
            <person name="Kunte H.-J."/>
        </authorList>
    </citation>
    <scope>NUCLEOTIDE SEQUENCE</scope>
    <source>
        <strain evidence="3">G5</strain>
    </source>
</reference>
<accession>A0AAE9I6G6</accession>
<dbReference type="Pfam" id="PF00775">
    <property type="entry name" value="Dioxygenase_C"/>
    <property type="match status" value="1"/>
</dbReference>
<dbReference type="InterPro" id="IPR015889">
    <property type="entry name" value="Intradiol_dOase_core"/>
</dbReference>
<dbReference type="GO" id="GO:0008199">
    <property type="term" value="F:ferric iron binding"/>
    <property type="evidence" value="ECO:0007669"/>
    <property type="project" value="InterPro"/>
</dbReference>
<gene>
    <name evidence="3" type="ORF">M5D45_19375</name>
</gene>
<dbReference type="KEGG" id="ccam:M5D45_19375"/>
<dbReference type="SUPFAM" id="SSF49482">
    <property type="entry name" value="Aromatic compound dioxygenase"/>
    <property type="match status" value="1"/>
</dbReference>
<proteinExistence type="predicted"/>
<dbReference type="InterPro" id="IPR000627">
    <property type="entry name" value="Intradiol_dOase_C"/>
</dbReference>
<feature type="domain" description="Intradiol ring-cleavage dioxygenases" evidence="2">
    <location>
        <begin position="58"/>
        <end position="190"/>
    </location>
</feature>
<dbReference type="InterPro" id="IPR006311">
    <property type="entry name" value="TAT_signal"/>
</dbReference>
<evidence type="ECO:0000313" key="4">
    <source>
        <dbReference type="Proteomes" id="UP001056132"/>
    </source>
</evidence>
<keyword evidence="3" id="KW-0223">Dioxygenase</keyword>
<dbReference type="RefSeq" id="WP_250025760.1">
    <property type="nucleotide sequence ID" value="NZ_CP097331.1"/>
</dbReference>
<organism evidence="3 4">
    <name type="scientific">Cupriavidus campinensis</name>
    <dbReference type="NCBI Taxonomy" id="151783"/>
    <lineage>
        <taxon>Bacteria</taxon>
        <taxon>Pseudomonadati</taxon>
        <taxon>Pseudomonadota</taxon>
        <taxon>Betaproteobacteria</taxon>
        <taxon>Burkholderiales</taxon>
        <taxon>Burkholderiaceae</taxon>
        <taxon>Cupriavidus</taxon>
    </lineage>
</organism>
<dbReference type="EMBL" id="CP097331">
    <property type="protein sequence ID" value="URF07370.1"/>
    <property type="molecule type" value="Genomic_DNA"/>
</dbReference>